<keyword evidence="3" id="KW-1185">Reference proteome</keyword>
<evidence type="ECO:0000313" key="3">
    <source>
        <dbReference type="Proteomes" id="UP001595776"/>
    </source>
</evidence>
<dbReference type="EMBL" id="JBHSCR010000001">
    <property type="protein sequence ID" value="MFC4346286.1"/>
    <property type="molecule type" value="Genomic_DNA"/>
</dbReference>
<accession>A0ABV8U692</accession>
<organism evidence="2 3">
    <name type="scientific">Kordiimonas lipolytica</name>
    <dbReference type="NCBI Taxonomy" id="1662421"/>
    <lineage>
        <taxon>Bacteria</taxon>
        <taxon>Pseudomonadati</taxon>
        <taxon>Pseudomonadota</taxon>
        <taxon>Alphaproteobacteria</taxon>
        <taxon>Kordiimonadales</taxon>
        <taxon>Kordiimonadaceae</taxon>
        <taxon>Kordiimonas</taxon>
    </lineage>
</organism>
<sequence length="116" mass="12407">MTRFAHIIAIAFLLATMLGQSAGATRVDGPAMDCCDDEMMQQMQQMQDHEGGDCQTDTQCPSGDACCLLAVNSAPVLMPHSLTSASRLVGQIRVEVATFHEPESAPTRLFAEPPIA</sequence>
<dbReference type="RefSeq" id="WP_068150516.1">
    <property type="nucleotide sequence ID" value="NZ_JBHSCR010000001.1"/>
</dbReference>
<keyword evidence="1" id="KW-0732">Signal</keyword>
<dbReference type="Proteomes" id="UP001595776">
    <property type="component" value="Unassembled WGS sequence"/>
</dbReference>
<evidence type="ECO:0000313" key="2">
    <source>
        <dbReference type="EMBL" id="MFC4346286.1"/>
    </source>
</evidence>
<name>A0ABV8U692_9PROT</name>
<comment type="caution">
    <text evidence="2">The sequence shown here is derived from an EMBL/GenBank/DDBJ whole genome shotgun (WGS) entry which is preliminary data.</text>
</comment>
<proteinExistence type="predicted"/>
<feature type="chain" id="PRO_5046006138" evidence="1">
    <location>
        <begin position="25"/>
        <end position="116"/>
    </location>
</feature>
<reference evidence="3" key="1">
    <citation type="journal article" date="2019" name="Int. J. Syst. Evol. Microbiol.">
        <title>The Global Catalogue of Microorganisms (GCM) 10K type strain sequencing project: providing services to taxonomists for standard genome sequencing and annotation.</title>
        <authorList>
            <consortium name="The Broad Institute Genomics Platform"/>
            <consortium name="The Broad Institute Genome Sequencing Center for Infectious Disease"/>
            <person name="Wu L."/>
            <person name="Ma J."/>
        </authorList>
    </citation>
    <scope>NUCLEOTIDE SEQUENCE [LARGE SCALE GENOMIC DNA]</scope>
    <source>
        <strain evidence="3">CGMCC 1.15304</strain>
    </source>
</reference>
<protein>
    <submittedName>
        <fullName evidence="2">Uncharacterized protein</fullName>
    </submittedName>
</protein>
<feature type="signal peptide" evidence="1">
    <location>
        <begin position="1"/>
        <end position="24"/>
    </location>
</feature>
<gene>
    <name evidence="2" type="ORF">ACFO5Q_00315</name>
</gene>
<evidence type="ECO:0000256" key="1">
    <source>
        <dbReference type="SAM" id="SignalP"/>
    </source>
</evidence>